<dbReference type="GO" id="GO:0030288">
    <property type="term" value="C:outer membrane-bounded periplasmic space"/>
    <property type="evidence" value="ECO:0007669"/>
    <property type="project" value="TreeGrafter"/>
</dbReference>
<keyword evidence="13" id="KW-0378">Hydrolase</keyword>
<sequence>MRASGGPMPPAASALAAGSPDHGTGTAPPDAGRTAPGGQPMPDAESAEGSVREALRALWRAVRRDGSRNVQASWTWMAGRAGKGLARAGATVRNRAPEWSALRLRWPSKGRAGARGGGAAGRGWRLAVWSMAALAAGAAATGLALWLTMRDLPLAEVLPPLPEPTMTVALANGEVLTAQGAYRAPYVALDEMPPHLGQAVLAIEDRRFRDHRGIDLRGTARALLRNVRAGGVVQGGSTITQQLVKILYLTPERSLRRKVQEAVLAAMLERQLGKDRILELYLNAVYLGSGAHGVPAAARTYFDKDVGALSLPEAALLAASVQLPSVVNPLSDPAAARSRGALVLGLMADQGRIDTATRDRALAELATLAPKPPPTRAGSYFADWVLAEMNTIKGPSSEGLSATATLNPGLQARAERIVQEVMATQGAAAGATQAALVVMTADGRVRAMVGGLDYKASQFNRATDARRQPGSTFKLFVYLAALALGADPETRVSDAPVVMGNWNPQNFDRKSHGTVTLRQAFAMSYNLAAVRLAQTIGVQRVIEMARRLGIEADLQATPSLALGTSEVTLLDMTEAFAGVARGRVPVQATGIETLRLAETGGALRVVKVAEREQTNLTQTQKPMLDLLRAVVETGTGRGAAIRGRDILGKTGTSQDSRDAWFIGFVRGTGLVVGVWVGNDDNTPMDRVTGGGLPAEIFRRTVVAALQGAAAPAAANPPAPAGAAKARQCNVRACSAAYRSFRAADCTFQPYSGRRRLCTR</sequence>
<keyword evidence="12" id="KW-0430">Lectin</keyword>
<comment type="function">
    <text evidence="18">Has immunoglobulin-binding and hemagglutination properties, and can bind to mannose. Essential for virulence. May be involved in LPS biosynthesis or polysaccharide transport.</text>
</comment>
<dbReference type="SUPFAM" id="SSF56601">
    <property type="entry name" value="beta-lactamase/transpeptidase-like"/>
    <property type="match status" value="1"/>
</dbReference>
<evidence type="ECO:0000256" key="4">
    <source>
        <dbReference type="ARBA" id="ARBA00010270"/>
    </source>
</evidence>
<dbReference type="Pfam" id="PF00905">
    <property type="entry name" value="Transpeptidase"/>
    <property type="match status" value="1"/>
</dbReference>
<comment type="catalytic activity">
    <reaction evidence="21">
        <text>[GlcNAc-(1-&gt;4)-Mur2Ac(oyl-L-Ala-gamma-D-Glu-L-Lys-D-Ala-D-Ala)](n)-di-trans,octa-cis-undecaprenyl diphosphate + beta-D-GlcNAc-(1-&gt;4)-Mur2Ac(oyl-L-Ala-gamma-D-Glu-L-Lys-D-Ala-D-Ala)-di-trans,octa-cis-undecaprenyl diphosphate = [GlcNAc-(1-&gt;4)-Mur2Ac(oyl-L-Ala-gamma-D-Glu-L-Lys-D-Ala-D-Ala)](n+1)-di-trans,octa-cis-undecaprenyl diphosphate + di-trans,octa-cis-undecaprenyl diphosphate + H(+)</text>
        <dbReference type="Rhea" id="RHEA:23708"/>
        <dbReference type="Rhea" id="RHEA-COMP:9602"/>
        <dbReference type="Rhea" id="RHEA-COMP:9603"/>
        <dbReference type="ChEBI" id="CHEBI:15378"/>
        <dbReference type="ChEBI" id="CHEBI:58405"/>
        <dbReference type="ChEBI" id="CHEBI:60033"/>
        <dbReference type="ChEBI" id="CHEBI:78435"/>
        <dbReference type="EC" id="2.4.99.28"/>
    </reaction>
</comment>
<dbReference type="InterPro" id="IPR023346">
    <property type="entry name" value="Lysozyme-like_dom_sf"/>
</dbReference>
<feature type="transmembrane region" description="Helical" evidence="23">
    <location>
        <begin position="126"/>
        <end position="147"/>
    </location>
</feature>
<keyword evidence="10" id="KW-0328">Glycosyltransferase</keyword>
<dbReference type="InterPro" id="IPR050396">
    <property type="entry name" value="Glycosyltr_51/Transpeptidase"/>
</dbReference>
<evidence type="ECO:0000313" key="26">
    <source>
        <dbReference type="EMBL" id="TBN42014.1"/>
    </source>
</evidence>
<evidence type="ECO:0000256" key="19">
    <source>
        <dbReference type="ARBA" id="ARBA00034000"/>
    </source>
</evidence>
<dbReference type="EMBL" id="SISK01000003">
    <property type="protein sequence ID" value="TBN42014.1"/>
    <property type="molecule type" value="Genomic_DNA"/>
</dbReference>
<evidence type="ECO:0000256" key="16">
    <source>
        <dbReference type="ARBA" id="ARBA00023268"/>
    </source>
</evidence>
<evidence type="ECO:0000256" key="21">
    <source>
        <dbReference type="ARBA" id="ARBA00049902"/>
    </source>
</evidence>
<dbReference type="SUPFAM" id="SSF53955">
    <property type="entry name" value="Lysozyme-like"/>
    <property type="match status" value="1"/>
</dbReference>
<dbReference type="EC" id="2.4.99.28" evidence="20"/>
<evidence type="ECO:0000256" key="7">
    <source>
        <dbReference type="ARBA" id="ARBA00022475"/>
    </source>
</evidence>
<dbReference type="GO" id="GO:0009002">
    <property type="term" value="F:serine-type D-Ala-D-Ala carboxypeptidase activity"/>
    <property type="evidence" value="ECO:0007669"/>
    <property type="project" value="UniProtKB-EC"/>
</dbReference>
<keyword evidence="8" id="KW-0121">Carboxypeptidase</keyword>
<evidence type="ECO:0000256" key="23">
    <source>
        <dbReference type="SAM" id="Phobius"/>
    </source>
</evidence>
<evidence type="ECO:0000256" key="12">
    <source>
        <dbReference type="ARBA" id="ARBA00022734"/>
    </source>
</evidence>
<keyword evidence="16" id="KW-0511">Multifunctional enzyme</keyword>
<dbReference type="GO" id="GO:0008360">
    <property type="term" value="P:regulation of cell shape"/>
    <property type="evidence" value="ECO:0007669"/>
    <property type="project" value="UniProtKB-KW"/>
</dbReference>
<dbReference type="Pfam" id="PF07886">
    <property type="entry name" value="BA14K"/>
    <property type="match status" value="1"/>
</dbReference>
<feature type="region of interest" description="Disordered" evidence="22">
    <location>
        <begin position="1"/>
        <end position="50"/>
    </location>
</feature>
<comment type="similarity">
    <text evidence="4">Belongs to the BA14k family.</text>
</comment>
<dbReference type="UniPathway" id="UPA00219"/>
<keyword evidence="27" id="KW-1185">Reference proteome</keyword>
<dbReference type="InterPro" id="IPR001460">
    <property type="entry name" value="PCN-bd_Tpept"/>
</dbReference>
<evidence type="ECO:0000256" key="14">
    <source>
        <dbReference type="ARBA" id="ARBA00022960"/>
    </source>
</evidence>
<keyword evidence="23" id="KW-0472">Membrane</keyword>
<reference evidence="26 27" key="1">
    <citation type="submission" date="2019-02" db="EMBL/GenBank/DDBJ databases">
        <title>Paracoccus subflavus sp. nov., isolated from marine sediment of the Pacific Ocean.</title>
        <authorList>
            <person name="Zhang G."/>
        </authorList>
    </citation>
    <scope>NUCLEOTIDE SEQUENCE [LARGE SCALE GENOMIC DNA]</scope>
    <source>
        <strain evidence="26 27">GY0581</strain>
    </source>
</reference>
<keyword evidence="17" id="KW-0961">Cell wall biogenesis/degradation</keyword>
<proteinExistence type="inferred from homology"/>
<dbReference type="PANTHER" id="PTHR32282">
    <property type="entry name" value="BINDING PROTEIN TRANSPEPTIDASE, PUTATIVE-RELATED"/>
    <property type="match status" value="1"/>
</dbReference>
<evidence type="ECO:0000256" key="5">
    <source>
        <dbReference type="ARBA" id="ARBA00012448"/>
    </source>
</evidence>
<evidence type="ECO:0000256" key="3">
    <source>
        <dbReference type="ARBA" id="ARBA00007739"/>
    </source>
</evidence>
<evidence type="ECO:0000256" key="15">
    <source>
        <dbReference type="ARBA" id="ARBA00022984"/>
    </source>
</evidence>
<evidence type="ECO:0000256" key="22">
    <source>
        <dbReference type="SAM" id="MobiDB-lite"/>
    </source>
</evidence>
<dbReference type="GO" id="GO:0008955">
    <property type="term" value="F:peptidoglycan glycosyltransferase activity"/>
    <property type="evidence" value="ECO:0007669"/>
    <property type="project" value="UniProtKB-EC"/>
</dbReference>
<evidence type="ECO:0000256" key="6">
    <source>
        <dbReference type="ARBA" id="ARBA00020552"/>
    </source>
</evidence>
<evidence type="ECO:0000256" key="9">
    <source>
        <dbReference type="ARBA" id="ARBA00022670"/>
    </source>
</evidence>
<dbReference type="InterPro" id="IPR012338">
    <property type="entry name" value="Beta-lactam/transpept-like"/>
</dbReference>
<keyword evidence="9" id="KW-0645">Protease</keyword>
<dbReference type="GO" id="GO:0006508">
    <property type="term" value="P:proteolysis"/>
    <property type="evidence" value="ECO:0007669"/>
    <property type="project" value="UniProtKB-KW"/>
</dbReference>
<evidence type="ECO:0000256" key="17">
    <source>
        <dbReference type="ARBA" id="ARBA00023316"/>
    </source>
</evidence>
<keyword evidence="23" id="KW-1133">Transmembrane helix</keyword>
<dbReference type="GO" id="GO:0071555">
    <property type="term" value="P:cell wall organization"/>
    <property type="evidence" value="ECO:0007669"/>
    <property type="project" value="UniProtKB-KW"/>
</dbReference>
<comment type="pathway">
    <text evidence="1">Cell wall biogenesis; peptidoglycan biosynthesis.</text>
</comment>
<gene>
    <name evidence="26" type="ORF">EYE42_06340</name>
</gene>
<dbReference type="GO" id="GO:0030246">
    <property type="term" value="F:carbohydrate binding"/>
    <property type="evidence" value="ECO:0007669"/>
    <property type="project" value="UniProtKB-KW"/>
</dbReference>
<keyword evidence="15" id="KW-0573">Peptidoglycan synthesis</keyword>
<dbReference type="Gene3D" id="1.10.3810.10">
    <property type="entry name" value="Biosynthetic peptidoglycan transglycosylase-like"/>
    <property type="match status" value="1"/>
</dbReference>
<feature type="domain" description="Glycosyl transferase family 51" evidence="25">
    <location>
        <begin position="177"/>
        <end position="347"/>
    </location>
</feature>
<feature type="compositionally biased region" description="Low complexity" evidence="22">
    <location>
        <begin position="1"/>
        <end position="20"/>
    </location>
</feature>
<keyword evidence="11" id="KW-0808">Transferase</keyword>
<dbReference type="Pfam" id="PF00912">
    <property type="entry name" value="Transgly"/>
    <property type="match status" value="1"/>
</dbReference>
<keyword evidence="23" id="KW-0812">Transmembrane</keyword>
<dbReference type="GO" id="GO:0009252">
    <property type="term" value="P:peptidoglycan biosynthetic process"/>
    <property type="evidence" value="ECO:0007669"/>
    <property type="project" value="UniProtKB-UniPathway"/>
</dbReference>
<dbReference type="Gene3D" id="3.40.710.10">
    <property type="entry name" value="DD-peptidase/beta-lactamase superfamily"/>
    <property type="match status" value="1"/>
</dbReference>
<dbReference type="GO" id="GO:0008658">
    <property type="term" value="F:penicillin binding"/>
    <property type="evidence" value="ECO:0007669"/>
    <property type="project" value="InterPro"/>
</dbReference>
<comment type="catalytic activity">
    <reaction evidence="19">
        <text>Preferential cleavage: (Ac)2-L-Lys-D-Ala-|-D-Ala. Also transpeptidation of peptidyl-alanyl moieties that are N-acyl substituents of D-alanine.</text>
        <dbReference type="EC" id="3.4.16.4"/>
    </reaction>
</comment>
<evidence type="ECO:0000256" key="13">
    <source>
        <dbReference type="ARBA" id="ARBA00022801"/>
    </source>
</evidence>
<evidence type="ECO:0000256" key="10">
    <source>
        <dbReference type="ARBA" id="ARBA00022676"/>
    </source>
</evidence>
<evidence type="ECO:0000256" key="8">
    <source>
        <dbReference type="ARBA" id="ARBA00022645"/>
    </source>
</evidence>
<evidence type="ECO:0000256" key="2">
    <source>
        <dbReference type="ARBA" id="ARBA00007090"/>
    </source>
</evidence>
<dbReference type="NCBIfam" id="TIGR02074">
    <property type="entry name" value="PBP_1a_fam"/>
    <property type="match status" value="1"/>
</dbReference>
<protein>
    <recommendedName>
        <fullName evidence="6">Lectin-like protein BA14k</fullName>
        <ecNumber evidence="20">2.4.99.28</ecNumber>
        <ecNumber evidence="5">3.4.16.4</ecNumber>
    </recommendedName>
</protein>
<name>A0A4Q9G5W1_9RHOB</name>
<evidence type="ECO:0000256" key="11">
    <source>
        <dbReference type="ARBA" id="ARBA00022679"/>
    </source>
</evidence>
<evidence type="ECO:0000259" key="25">
    <source>
        <dbReference type="Pfam" id="PF00912"/>
    </source>
</evidence>
<evidence type="ECO:0000256" key="20">
    <source>
        <dbReference type="ARBA" id="ARBA00044770"/>
    </source>
</evidence>
<organism evidence="26 27">
    <name type="scientific">Paracoccus subflavus</name>
    <dbReference type="NCBI Taxonomy" id="2528244"/>
    <lineage>
        <taxon>Bacteria</taxon>
        <taxon>Pseudomonadati</taxon>
        <taxon>Pseudomonadota</taxon>
        <taxon>Alphaproteobacteria</taxon>
        <taxon>Rhodobacterales</taxon>
        <taxon>Paracoccaceae</taxon>
        <taxon>Paracoccus</taxon>
    </lineage>
</organism>
<dbReference type="InterPro" id="IPR012413">
    <property type="entry name" value="BA14K"/>
</dbReference>
<dbReference type="InterPro" id="IPR001264">
    <property type="entry name" value="Glyco_trans_51"/>
</dbReference>
<dbReference type="InterPro" id="IPR036950">
    <property type="entry name" value="PBP_transglycosylase"/>
</dbReference>
<accession>A0A4Q9G5W1</accession>
<comment type="similarity">
    <text evidence="3">In the N-terminal section; belongs to the glycosyltransferase 51 family.</text>
</comment>
<dbReference type="AlphaFoldDB" id="A0A4Q9G5W1"/>
<evidence type="ECO:0000259" key="24">
    <source>
        <dbReference type="Pfam" id="PF00905"/>
    </source>
</evidence>
<dbReference type="EC" id="3.4.16.4" evidence="5"/>
<dbReference type="PANTHER" id="PTHR32282:SF33">
    <property type="entry name" value="PEPTIDOGLYCAN GLYCOSYLTRANSFERASE"/>
    <property type="match status" value="1"/>
</dbReference>
<keyword evidence="7" id="KW-1003">Cell membrane</keyword>
<dbReference type="FunFam" id="1.10.3810.10:FF:000001">
    <property type="entry name" value="Penicillin-binding protein 1A"/>
    <property type="match status" value="1"/>
</dbReference>
<dbReference type="OrthoDB" id="9766909at2"/>
<feature type="domain" description="Penicillin-binding protein transpeptidase" evidence="24">
    <location>
        <begin position="435"/>
        <end position="699"/>
    </location>
</feature>
<comment type="caution">
    <text evidence="26">The sequence shown here is derived from an EMBL/GenBank/DDBJ whole genome shotgun (WGS) entry which is preliminary data.</text>
</comment>
<evidence type="ECO:0000256" key="18">
    <source>
        <dbReference type="ARBA" id="ARBA00025321"/>
    </source>
</evidence>
<comment type="similarity">
    <text evidence="2">In the C-terminal section; belongs to the transpeptidase family.</text>
</comment>
<evidence type="ECO:0000256" key="1">
    <source>
        <dbReference type="ARBA" id="ARBA00004752"/>
    </source>
</evidence>
<evidence type="ECO:0000313" key="27">
    <source>
        <dbReference type="Proteomes" id="UP000293520"/>
    </source>
</evidence>
<dbReference type="Proteomes" id="UP000293520">
    <property type="component" value="Unassembled WGS sequence"/>
</dbReference>
<keyword evidence="14" id="KW-0133">Cell shape</keyword>